<gene>
    <name evidence="6" type="ORF">D9757_006432</name>
</gene>
<evidence type="ECO:0000313" key="7">
    <source>
        <dbReference type="Proteomes" id="UP000518752"/>
    </source>
</evidence>
<dbReference type="GO" id="GO:0008270">
    <property type="term" value="F:zinc ion binding"/>
    <property type="evidence" value="ECO:0007669"/>
    <property type="project" value="UniProtKB-KW"/>
</dbReference>
<evidence type="ECO:0000256" key="2">
    <source>
        <dbReference type="ARBA" id="ARBA00022771"/>
    </source>
</evidence>
<dbReference type="EMBL" id="JAACJN010000043">
    <property type="protein sequence ID" value="KAF5384489.1"/>
    <property type="molecule type" value="Genomic_DNA"/>
</dbReference>
<protein>
    <recommendedName>
        <fullName evidence="5">MYND-type domain-containing protein</fullName>
    </recommendedName>
</protein>
<sequence>MSSTSLDRAFAQKASKWAGLITKNPARVVAALKLGPLGPRHTTRNEHGDSGEDFIFAMDAVKRVTEALGRAGPGGSSEDRKKWEDLVNAGAVEALCRNVCELKADTMAEDAMSSYYPPFVMLYFAAMGVRPNQGSESDIDSLPETDKRVLNVIKNNWREMMNRWWNEPQNTLKDSNEHEPERLVVSRLLGHLLIHDSSVYEIILDPSDNTLALISRHWAHSTTPTVARSTVVILRSILFFNFSSNVEEYLKSHEKPSSSAIVSKLYNGIGSDKPEALLEVMSSRLALRESSGVRESNGGADEVVEYAVQDLVFAHDLYVNLDSAFGAALRQAEEYWKTALVLMLRTTEPTSASPSPDAASSMQLAQAVLNILLKMVLQKPDSEVAEVTQTWIRAGLFDVFDEKTGEMIRVPGVTRLLTFLFTSIKESAHNFPPELLSLLKNNLPRQRTVAAVMKYDMELQGVLDGAQNQGDGNAAAASKLKRRTFGEGTAPDEIPDAQDPLWANGLWQAMGWLQGLCHSASSEICMRRTCGKKVVSRCSSCKQVGYCGPECQKLDWKEHKQLCKWAVPYMNAVSKGPNRITREKAAEMGLIGSGGGLNGNETATKATTPMDQLKNILDYTTPAIFLMFVVAGQYFGIFDDLWGWVNARLGGVSESE</sequence>
<dbReference type="PROSITE" id="PS50865">
    <property type="entry name" value="ZF_MYND_2"/>
    <property type="match status" value="1"/>
</dbReference>
<dbReference type="OrthoDB" id="432970at2759"/>
<feature type="domain" description="MYND-type" evidence="5">
    <location>
        <begin position="527"/>
        <end position="563"/>
    </location>
</feature>
<evidence type="ECO:0000259" key="5">
    <source>
        <dbReference type="PROSITE" id="PS50865"/>
    </source>
</evidence>
<keyword evidence="3" id="KW-0862">Zinc</keyword>
<dbReference type="Proteomes" id="UP000518752">
    <property type="component" value="Unassembled WGS sequence"/>
</dbReference>
<evidence type="ECO:0000256" key="4">
    <source>
        <dbReference type="PROSITE-ProRule" id="PRU00134"/>
    </source>
</evidence>
<dbReference type="SUPFAM" id="SSF144232">
    <property type="entry name" value="HIT/MYND zinc finger-like"/>
    <property type="match status" value="1"/>
</dbReference>
<name>A0A8H5M8D0_9AGAR</name>
<reference evidence="6 7" key="1">
    <citation type="journal article" date="2020" name="ISME J.">
        <title>Uncovering the hidden diversity of litter-decomposition mechanisms in mushroom-forming fungi.</title>
        <authorList>
            <person name="Floudas D."/>
            <person name="Bentzer J."/>
            <person name="Ahren D."/>
            <person name="Johansson T."/>
            <person name="Persson P."/>
            <person name="Tunlid A."/>
        </authorList>
    </citation>
    <scope>NUCLEOTIDE SEQUENCE [LARGE SCALE GENOMIC DNA]</scope>
    <source>
        <strain evidence="6 7">CBS 406.79</strain>
    </source>
</reference>
<evidence type="ECO:0000313" key="6">
    <source>
        <dbReference type="EMBL" id="KAF5384489.1"/>
    </source>
</evidence>
<dbReference type="Pfam" id="PF01753">
    <property type="entry name" value="zf-MYND"/>
    <property type="match status" value="1"/>
</dbReference>
<keyword evidence="1" id="KW-0479">Metal-binding</keyword>
<evidence type="ECO:0000256" key="3">
    <source>
        <dbReference type="ARBA" id="ARBA00022833"/>
    </source>
</evidence>
<keyword evidence="7" id="KW-1185">Reference proteome</keyword>
<dbReference type="AlphaFoldDB" id="A0A8H5M8D0"/>
<proteinExistence type="predicted"/>
<organism evidence="6 7">
    <name type="scientific">Collybiopsis confluens</name>
    <dbReference type="NCBI Taxonomy" id="2823264"/>
    <lineage>
        <taxon>Eukaryota</taxon>
        <taxon>Fungi</taxon>
        <taxon>Dikarya</taxon>
        <taxon>Basidiomycota</taxon>
        <taxon>Agaricomycotina</taxon>
        <taxon>Agaricomycetes</taxon>
        <taxon>Agaricomycetidae</taxon>
        <taxon>Agaricales</taxon>
        <taxon>Marasmiineae</taxon>
        <taxon>Omphalotaceae</taxon>
        <taxon>Collybiopsis</taxon>
    </lineage>
</organism>
<keyword evidence="2 4" id="KW-0863">Zinc-finger</keyword>
<comment type="caution">
    <text evidence="6">The sequence shown here is derived from an EMBL/GenBank/DDBJ whole genome shotgun (WGS) entry which is preliminary data.</text>
</comment>
<evidence type="ECO:0000256" key="1">
    <source>
        <dbReference type="ARBA" id="ARBA00022723"/>
    </source>
</evidence>
<dbReference type="InterPro" id="IPR002893">
    <property type="entry name" value="Znf_MYND"/>
</dbReference>
<accession>A0A8H5M8D0</accession>
<dbReference type="Gene3D" id="6.10.140.2220">
    <property type="match status" value="1"/>
</dbReference>